<protein>
    <submittedName>
        <fullName evidence="6">Extracellular solute-binding protein</fullName>
    </submittedName>
</protein>
<evidence type="ECO:0000256" key="1">
    <source>
        <dbReference type="ARBA" id="ARBA00004196"/>
    </source>
</evidence>
<dbReference type="InterPro" id="IPR050490">
    <property type="entry name" value="Bact_solute-bd_prot1"/>
</dbReference>
<dbReference type="Pfam" id="PF01547">
    <property type="entry name" value="SBP_bac_1"/>
    <property type="match status" value="1"/>
</dbReference>
<dbReference type="GO" id="GO:0030313">
    <property type="term" value="C:cell envelope"/>
    <property type="evidence" value="ECO:0007669"/>
    <property type="project" value="UniProtKB-SubCell"/>
</dbReference>
<dbReference type="InterPro" id="IPR006059">
    <property type="entry name" value="SBP"/>
</dbReference>
<keyword evidence="7" id="KW-1185">Reference proteome</keyword>
<comment type="caution">
    <text evidence="6">The sequence shown here is derived from an EMBL/GenBank/DDBJ whole genome shotgun (WGS) entry which is preliminary data.</text>
</comment>
<proteinExistence type="inferred from homology"/>
<keyword evidence="4 5" id="KW-0732">Signal</keyword>
<comment type="subcellular location">
    <subcellularLocation>
        <location evidence="1">Cell envelope</location>
    </subcellularLocation>
</comment>
<dbReference type="RefSeq" id="WP_231441746.1">
    <property type="nucleotide sequence ID" value="NZ_JAJOMB010000006.1"/>
</dbReference>
<evidence type="ECO:0000256" key="2">
    <source>
        <dbReference type="ARBA" id="ARBA00008520"/>
    </source>
</evidence>
<evidence type="ECO:0000256" key="4">
    <source>
        <dbReference type="ARBA" id="ARBA00022729"/>
    </source>
</evidence>
<sequence>MDHSSRSRPTRFAALLAVAALTATGCSSGDSADADGPVTLTVAGWSIATTPEFKLLAESFEKTNPDVTVEIKEYDAANYDTQMTADLSAGSAPDLYPIKCLCTFSTYQGGGQLLDVSDVAEGLDETVKTAVEPYTVDGASYAIPYREDGWYLFYNKDMFEQAKAELPNGQWTWDNFAQAAQQLSTADGADAGTYNHVWPSAVQGFANAQSANGYQDFLAGNFAFMEPFYQRALALQESGAAVDYNTATTNSLTYQSEFGTQKVPMMLMGSWYIGTLIAQQESGDAEKFEWGFAPAPQVDTSTLDAPVTFGGPTGMGINAGIDENKVAAAKEFLTYISGAEGASTLAEIGITPANTSETVAESLFSVEGVPTDELSRSTFTNHVIRPEVPVSENTATINTILTDAHTAIMSGSSDVTGALEKAKQEFGNQIGN</sequence>
<dbReference type="Proteomes" id="UP001138997">
    <property type="component" value="Unassembled WGS sequence"/>
</dbReference>
<comment type="similarity">
    <text evidence="2">Belongs to the bacterial solute-binding protein 1 family.</text>
</comment>
<evidence type="ECO:0000313" key="7">
    <source>
        <dbReference type="Proteomes" id="UP001138997"/>
    </source>
</evidence>
<dbReference type="EMBL" id="JAJOMB010000006">
    <property type="protein sequence ID" value="MCD5311992.1"/>
    <property type="molecule type" value="Genomic_DNA"/>
</dbReference>
<dbReference type="PROSITE" id="PS51257">
    <property type="entry name" value="PROKAR_LIPOPROTEIN"/>
    <property type="match status" value="1"/>
</dbReference>
<dbReference type="PANTHER" id="PTHR43649:SF31">
    <property type="entry name" value="SN-GLYCEROL-3-PHOSPHATE-BINDING PERIPLASMIC PROTEIN UGPB"/>
    <property type="match status" value="1"/>
</dbReference>
<keyword evidence="3" id="KW-0813">Transport</keyword>
<dbReference type="PANTHER" id="PTHR43649">
    <property type="entry name" value="ARABINOSE-BINDING PROTEIN-RELATED"/>
    <property type="match status" value="1"/>
</dbReference>
<feature type="chain" id="PRO_5040982014" evidence="5">
    <location>
        <begin position="29"/>
        <end position="432"/>
    </location>
</feature>
<reference evidence="6" key="1">
    <citation type="submission" date="2021-11" db="EMBL/GenBank/DDBJ databases">
        <title>Streptomyces corallinus and Kineosporia corallina sp. nov., two new coral-derived marine actinobacteria.</title>
        <authorList>
            <person name="Buangrab K."/>
            <person name="Sutthacheep M."/>
            <person name="Yeemin T."/>
            <person name="Harunari E."/>
            <person name="Igarashi Y."/>
            <person name="Sripreechasak P."/>
            <person name="Kanchanasin P."/>
            <person name="Tanasupawat S."/>
            <person name="Phongsopitanun W."/>
        </authorList>
    </citation>
    <scope>NUCLEOTIDE SEQUENCE</scope>
    <source>
        <strain evidence="6">JCM 31032</strain>
    </source>
</reference>
<accession>A0A9X1NBM9</accession>
<dbReference type="SUPFAM" id="SSF53850">
    <property type="entry name" value="Periplasmic binding protein-like II"/>
    <property type="match status" value="1"/>
</dbReference>
<feature type="signal peptide" evidence="5">
    <location>
        <begin position="1"/>
        <end position="28"/>
    </location>
</feature>
<dbReference type="Gene3D" id="3.40.190.10">
    <property type="entry name" value="Periplasmic binding protein-like II"/>
    <property type="match status" value="1"/>
</dbReference>
<evidence type="ECO:0000256" key="3">
    <source>
        <dbReference type="ARBA" id="ARBA00022448"/>
    </source>
</evidence>
<evidence type="ECO:0000256" key="5">
    <source>
        <dbReference type="SAM" id="SignalP"/>
    </source>
</evidence>
<name>A0A9X1NBM9_9ACTN</name>
<dbReference type="AlphaFoldDB" id="A0A9X1NBM9"/>
<evidence type="ECO:0000313" key="6">
    <source>
        <dbReference type="EMBL" id="MCD5311992.1"/>
    </source>
</evidence>
<organism evidence="6 7">
    <name type="scientific">Kineosporia babensis</name>
    <dbReference type="NCBI Taxonomy" id="499548"/>
    <lineage>
        <taxon>Bacteria</taxon>
        <taxon>Bacillati</taxon>
        <taxon>Actinomycetota</taxon>
        <taxon>Actinomycetes</taxon>
        <taxon>Kineosporiales</taxon>
        <taxon>Kineosporiaceae</taxon>
        <taxon>Kineosporia</taxon>
    </lineage>
</organism>
<gene>
    <name evidence="6" type="ORF">LR394_13860</name>
</gene>